<keyword evidence="1" id="KW-0812">Transmembrane</keyword>
<feature type="transmembrane region" description="Helical" evidence="1">
    <location>
        <begin position="20"/>
        <end position="38"/>
    </location>
</feature>
<protein>
    <submittedName>
        <fullName evidence="2">Uncharacterized protein</fullName>
    </submittedName>
</protein>
<accession>A0AAD5VXG9</accession>
<keyword evidence="1" id="KW-1133">Transmembrane helix</keyword>
<dbReference type="Proteomes" id="UP001213000">
    <property type="component" value="Unassembled WGS sequence"/>
</dbReference>
<proteinExistence type="predicted"/>
<evidence type="ECO:0000313" key="3">
    <source>
        <dbReference type="Proteomes" id="UP001213000"/>
    </source>
</evidence>
<reference evidence="2" key="1">
    <citation type="submission" date="2022-07" db="EMBL/GenBank/DDBJ databases">
        <title>Genome Sequence of Leucocoprinus birnbaumii.</title>
        <authorList>
            <person name="Buettner E."/>
        </authorList>
    </citation>
    <scope>NUCLEOTIDE SEQUENCE</scope>
    <source>
        <strain evidence="2">VT141</strain>
    </source>
</reference>
<organism evidence="2 3">
    <name type="scientific">Leucocoprinus birnbaumii</name>
    <dbReference type="NCBI Taxonomy" id="56174"/>
    <lineage>
        <taxon>Eukaryota</taxon>
        <taxon>Fungi</taxon>
        <taxon>Dikarya</taxon>
        <taxon>Basidiomycota</taxon>
        <taxon>Agaricomycotina</taxon>
        <taxon>Agaricomycetes</taxon>
        <taxon>Agaricomycetidae</taxon>
        <taxon>Agaricales</taxon>
        <taxon>Agaricineae</taxon>
        <taxon>Agaricaceae</taxon>
        <taxon>Leucocoprinus</taxon>
    </lineage>
</organism>
<evidence type="ECO:0000256" key="1">
    <source>
        <dbReference type="SAM" id="Phobius"/>
    </source>
</evidence>
<evidence type="ECO:0000313" key="2">
    <source>
        <dbReference type="EMBL" id="KAJ3572126.1"/>
    </source>
</evidence>
<dbReference type="EMBL" id="JANIEX010000155">
    <property type="protein sequence ID" value="KAJ3572126.1"/>
    <property type="molecule type" value="Genomic_DNA"/>
</dbReference>
<dbReference type="AlphaFoldDB" id="A0AAD5VXG9"/>
<keyword evidence="1" id="KW-0472">Membrane</keyword>
<keyword evidence="3" id="KW-1185">Reference proteome</keyword>
<gene>
    <name evidence="2" type="ORF">NP233_g3288</name>
</gene>
<sequence length="184" mass="21585">MQMNYFEWLARTMKNVFKKAYFYFFKLYTIDIVIWNRYRKYAIVDPFDDTVVTFGASCPTLATTWTVEEYTSEVNGTLVYTFRKRDTDRYIYRAGNDIRLGNPSDLKDKQWQIAPAPNGPVHGLTIPVPLDEVPCYYWTCDIDDKLILGPPQGGSYWNQIFEWKAIFFYQGPSAKQRMPCPMSV</sequence>
<name>A0AAD5VXG9_9AGAR</name>
<comment type="caution">
    <text evidence="2">The sequence shown here is derived from an EMBL/GenBank/DDBJ whole genome shotgun (WGS) entry which is preliminary data.</text>
</comment>